<dbReference type="CDD" id="cd02966">
    <property type="entry name" value="TlpA_like_family"/>
    <property type="match status" value="1"/>
</dbReference>
<dbReference type="EMBL" id="UINC01043437">
    <property type="protein sequence ID" value="SVB47476.1"/>
    <property type="molecule type" value="Genomic_DNA"/>
</dbReference>
<dbReference type="Pfam" id="PF08534">
    <property type="entry name" value="Redoxin"/>
    <property type="match status" value="1"/>
</dbReference>
<accession>A0A382E9M0</accession>
<feature type="non-terminal residue" evidence="2">
    <location>
        <position position="1"/>
    </location>
</feature>
<organism evidence="2">
    <name type="scientific">marine metagenome</name>
    <dbReference type="NCBI Taxonomy" id="408172"/>
    <lineage>
        <taxon>unclassified sequences</taxon>
        <taxon>metagenomes</taxon>
        <taxon>ecological metagenomes</taxon>
    </lineage>
</organism>
<dbReference type="SUPFAM" id="SSF52833">
    <property type="entry name" value="Thioredoxin-like"/>
    <property type="match status" value="1"/>
</dbReference>
<protein>
    <recommendedName>
        <fullName evidence="1">Redoxin domain-containing protein</fullName>
    </recommendedName>
</protein>
<dbReference type="AlphaFoldDB" id="A0A382E9M0"/>
<gene>
    <name evidence="2" type="ORF">METZ01_LOCUS200330</name>
</gene>
<dbReference type="Gene3D" id="3.40.30.10">
    <property type="entry name" value="Glutaredoxin"/>
    <property type="match status" value="1"/>
</dbReference>
<evidence type="ECO:0000259" key="1">
    <source>
        <dbReference type="Pfam" id="PF08534"/>
    </source>
</evidence>
<dbReference type="InterPro" id="IPR036249">
    <property type="entry name" value="Thioredoxin-like_sf"/>
</dbReference>
<dbReference type="GO" id="GO:0016491">
    <property type="term" value="F:oxidoreductase activity"/>
    <property type="evidence" value="ECO:0007669"/>
    <property type="project" value="InterPro"/>
</dbReference>
<reference evidence="2" key="1">
    <citation type="submission" date="2018-05" db="EMBL/GenBank/DDBJ databases">
        <authorList>
            <person name="Lanie J.A."/>
            <person name="Ng W.-L."/>
            <person name="Kazmierczak K.M."/>
            <person name="Andrzejewski T.M."/>
            <person name="Davidsen T.M."/>
            <person name="Wayne K.J."/>
            <person name="Tettelin H."/>
            <person name="Glass J.I."/>
            <person name="Rusch D."/>
            <person name="Podicherti R."/>
            <person name="Tsui H.-C.T."/>
            <person name="Winkler M.E."/>
        </authorList>
    </citation>
    <scope>NUCLEOTIDE SEQUENCE</scope>
</reference>
<dbReference type="InterPro" id="IPR013740">
    <property type="entry name" value="Redoxin"/>
</dbReference>
<proteinExistence type="predicted"/>
<evidence type="ECO:0000313" key="2">
    <source>
        <dbReference type="EMBL" id="SVB47476.1"/>
    </source>
</evidence>
<sequence length="77" mass="8755">FILIDVNEKKNKVAKHVKDKGYTLQVILDRYGKIFEAFGGTAMPLTVVVNKEGIITYHHTGYEPGDELKLEKHLKTL</sequence>
<name>A0A382E9M0_9ZZZZ</name>
<feature type="domain" description="Redoxin" evidence="1">
    <location>
        <begin position="6"/>
        <end position="71"/>
    </location>
</feature>